<dbReference type="RefSeq" id="XP_060456161.1">
    <property type="nucleotide sequence ID" value="XM_060599471.1"/>
</dbReference>
<sequence length="336" mass="36987">MFIGAATNDNTMVAERSNPSTSSESNTTDTPPSTSPPSRSLSTLASSRGPTRCSIDELLRGQEVGSMRTSIDGTLDHLVLHAHTGVGYLVCDRRAPEDEIELVLPNPEQRRGLQHPTSSERSTAPAPRLASGVLQIPATLALPRQLVQNLARHLQPRTLLVPASLAVEYINAFRPHTAVVTASAGVNQLRIPRIHTVELHAPLAVRSQCGRQPAQVFELVIDAVDVSACLAQDGDCATCVSHAPHYGRATADEEPCPQIRLWAYIESLIPQLRAGLIVVVGLERWGHVDCAERNWVDMRARYRDKWDVPSVIVRTADEHRRYREDQTWWESMGLAC</sequence>
<dbReference type="EMBL" id="AP028214">
    <property type="protein sequence ID" value="BEI90896.1"/>
    <property type="molecule type" value="Genomic_DNA"/>
</dbReference>
<dbReference type="KEGG" id="ccac:CcaHIS019_0309660"/>
<evidence type="ECO:0000313" key="2">
    <source>
        <dbReference type="EMBL" id="BEI90896.1"/>
    </source>
</evidence>
<evidence type="ECO:0000313" key="3">
    <source>
        <dbReference type="Proteomes" id="UP001233271"/>
    </source>
</evidence>
<accession>A0AA48I4C6</accession>
<keyword evidence="3" id="KW-1185">Reference proteome</keyword>
<dbReference type="GeneID" id="85494766"/>
<feature type="region of interest" description="Disordered" evidence="1">
    <location>
        <begin position="105"/>
        <end position="127"/>
    </location>
</feature>
<reference evidence="2" key="1">
    <citation type="journal article" date="2023" name="BMC Genomics">
        <title>Chromosome-level genome assemblies of Cutaneotrichosporon spp. (Trichosporonales, Basidiomycota) reveal imbalanced evolution between nucleotide sequences and chromosome synteny.</title>
        <authorList>
            <person name="Kobayashi Y."/>
            <person name="Kayamori A."/>
            <person name="Aoki K."/>
            <person name="Shiwa Y."/>
            <person name="Matsutani M."/>
            <person name="Fujita N."/>
            <person name="Sugita T."/>
            <person name="Iwasaki W."/>
            <person name="Tanaka N."/>
            <person name="Takashima M."/>
        </authorList>
    </citation>
    <scope>NUCLEOTIDE SEQUENCE</scope>
    <source>
        <strain evidence="2">HIS019</strain>
    </source>
</reference>
<protein>
    <submittedName>
        <fullName evidence="2">Uncharacterized protein</fullName>
    </submittedName>
</protein>
<evidence type="ECO:0000256" key="1">
    <source>
        <dbReference type="SAM" id="MobiDB-lite"/>
    </source>
</evidence>
<feature type="compositionally biased region" description="Low complexity" evidence="1">
    <location>
        <begin position="14"/>
        <end position="47"/>
    </location>
</feature>
<proteinExistence type="predicted"/>
<gene>
    <name evidence="2" type="ORF">CcaverHIS019_0309660</name>
</gene>
<dbReference type="AlphaFoldDB" id="A0AA48I4C6"/>
<name>A0AA48I4C6_9TREE</name>
<dbReference type="Proteomes" id="UP001233271">
    <property type="component" value="Chromosome 3"/>
</dbReference>
<organism evidence="2 3">
    <name type="scientific">Cutaneotrichosporon cavernicola</name>
    <dbReference type="NCBI Taxonomy" id="279322"/>
    <lineage>
        <taxon>Eukaryota</taxon>
        <taxon>Fungi</taxon>
        <taxon>Dikarya</taxon>
        <taxon>Basidiomycota</taxon>
        <taxon>Agaricomycotina</taxon>
        <taxon>Tremellomycetes</taxon>
        <taxon>Trichosporonales</taxon>
        <taxon>Trichosporonaceae</taxon>
        <taxon>Cutaneotrichosporon</taxon>
    </lineage>
</organism>
<feature type="region of interest" description="Disordered" evidence="1">
    <location>
        <begin position="1"/>
        <end position="50"/>
    </location>
</feature>